<dbReference type="Gene3D" id="3.30.420.10">
    <property type="entry name" value="Ribonuclease H-like superfamily/Ribonuclease H"/>
    <property type="match status" value="1"/>
</dbReference>
<dbReference type="GO" id="GO:0015074">
    <property type="term" value="P:DNA integration"/>
    <property type="evidence" value="ECO:0007669"/>
    <property type="project" value="InterPro"/>
</dbReference>
<accession>Q2QTE2</accession>
<feature type="domain" description="Integrase catalytic" evidence="1">
    <location>
        <begin position="24"/>
        <end position="201"/>
    </location>
</feature>
<name>Q2QTE2_ORYSJ</name>
<reference evidence="2" key="2">
    <citation type="submission" date="2005-04" db="EMBL/GenBank/DDBJ databases">
        <authorList>
            <person name="Buell C.R."/>
            <person name="Wing R.A."/>
            <person name="McCombie W.A."/>
            <person name="Ouyang S."/>
        </authorList>
    </citation>
    <scope>NUCLEOTIDE SEQUENCE</scope>
</reference>
<dbReference type="InterPro" id="IPR012337">
    <property type="entry name" value="RNaseH-like_sf"/>
</dbReference>
<dbReference type="PROSITE" id="PS50994">
    <property type="entry name" value="INTEGRASE"/>
    <property type="match status" value="1"/>
</dbReference>
<proteinExistence type="predicted"/>
<dbReference type="EMBL" id="DP000011">
    <property type="protein sequence ID" value="ABA97796.1"/>
    <property type="molecule type" value="Genomic_DNA"/>
</dbReference>
<gene>
    <name evidence="2" type="ordered locus">LOC_Os12g19950</name>
</gene>
<organism evidence="2">
    <name type="scientific">Oryza sativa subsp. japonica</name>
    <name type="common">Rice</name>
    <dbReference type="NCBI Taxonomy" id="39947"/>
    <lineage>
        <taxon>Eukaryota</taxon>
        <taxon>Viridiplantae</taxon>
        <taxon>Streptophyta</taxon>
        <taxon>Embryophyta</taxon>
        <taxon>Tracheophyta</taxon>
        <taxon>Spermatophyta</taxon>
        <taxon>Magnoliopsida</taxon>
        <taxon>Liliopsida</taxon>
        <taxon>Poales</taxon>
        <taxon>Poaceae</taxon>
        <taxon>BOP clade</taxon>
        <taxon>Oryzoideae</taxon>
        <taxon>Oryzeae</taxon>
        <taxon>Oryzinae</taxon>
        <taxon>Oryza</taxon>
        <taxon>Oryza sativa</taxon>
    </lineage>
</organism>
<evidence type="ECO:0000313" key="2">
    <source>
        <dbReference type="EMBL" id="ABA97796.1"/>
    </source>
</evidence>
<dbReference type="InterPro" id="IPR052160">
    <property type="entry name" value="Gypsy_RT_Integrase-like"/>
</dbReference>
<dbReference type="Pfam" id="PF00665">
    <property type="entry name" value="rve"/>
    <property type="match status" value="1"/>
</dbReference>
<dbReference type="SUPFAM" id="SSF53098">
    <property type="entry name" value="Ribonuclease H-like"/>
    <property type="match status" value="1"/>
</dbReference>
<dbReference type="AlphaFoldDB" id="Q2QTE2"/>
<reference evidence="2" key="3">
    <citation type="submission" date="2006-01" db="EMBL/GenBank/DDBJ databases">
        <authorList>
            <person name="Buell R."/>
        </authorList>
    </citation>
    <scope>NUCLEOTIDE SEQUENCE</scope>
</reference>
<dbReference type="GO" id="GO:0003676">
    <property type="term" value="F:nucleic acid binding"/>
    <property type="evidence" value="ECO:0007669"/>
    <property type="project" value="InterPro"/>
</dbReference>
<dbReference type="InterPro" id="IPR001584">
    <property type="entry name" value="Integrase_cat-core"/>
</dbReference>
<dbReference type="InterPro" id="IPR036397">
    <property type="entry name" value="RNaseH_sf"/>
</dbReference>
<protein>
    <submittedName>
        <fullName evidence="2">Retrotransposon protein, putative, unclassified</fullName>
    </submittedName>
</protein>
<evidence type="ECO:0000259" key="1">
    <source>
        <dbReference type="PROSITE" id="PS50994"/>
    </source>
</evidence>
<reference evidence="2" key="1">
    <citation type="journal article" date="2005" name="BMC Biol.">
        <title>The sequence of rice chromosomes 11 and 12, rich in disease resistance genes and recent gene duplications.</title>
        <authorList>
            <consortium name="The rice chromosomes 11 and 12 sequencing consortia"/>
        </authorList>
    </citation>
    <scope>NUCLEOTIDE SEQUENCE [LARGE SCALE GENOMIC DNA]</scope>
</reference>
<dbReference type="PANTHER" id="PTHR47266">
    <property type="entry name" value="ENDONUCLEASE-RELATED"/>
    <property type="match status" value="1"/>
</dbReference>
<sequence length="270" mass="31678">MYEDSKEFVRRCTSCQRQGGITARDAMPLTYNLQVEIFDVWGIDFMWPFPKSRNCEYILVAVDYVSKWVEAMPCSAADAKHAKKMFTKIIFPSFGTPRMVISDGGSHFIDKTFRDLLQEMRAKHNVATPYHPQTSGQAETSNKQIKNILQKTINKMGTGWKDRLPDALAYWAIRNWNMDFKRAGEWRKMQIAELEEWREKAYHNAKIYKERTKRRHDKRIKMKKFKPGDNVLMFNSRVKLFGHGKLRSKWEGPFDVIDTSLHGAITLRDE</sequence>